<dbReference type="Pfam" id="PF00089">
    <property type="entry name" value="Trypsin"/>
    <property type="match status" value="1"/>
</dbReference>
<evidence type="ECO:0000256" key="12">
    <source>
        <dbReference type="ARBA" id="ARBA00023157"/>
    </source>
</evidence>
<keyword evidence="10" id="KW-0406">Ion transport</keyword>
<evidence type="ECO:0000256" key="11">
    <source>
        <dbReference type="ARBA" id="ARBA00023136"/>
    </source>
</evidence>
<evidence type="ECO:0000256" key="15">
    <source>
        <dbReference type="ARBA" id="ARBA00023286"/>
    </source>
</evidence>
<dbReference type="SUPFAM" id="SSF57535">
    <property type="entry name" value="Complement control module/SCR domain"/>
    <property type="match status" value="1"/>
</dbReference>
<dbReference type="SUPFAM" id="SSF53850">
    <property type="entry name" value="Periplasmic binding protein-like II"/>
    <property type="match status" value="1"/>
</dbReference>
<dbReference type="InterPro" id="IPR001314">
    <property type="entry name" value="Peptidase_S1A"/>
</dbReference>
<reference evidence="24" key="1">
    <citation type="submission" date="2020-08" db="EMBL/GenBank/DDBJ databases">
        <title>Multicomponent nature underlies the extraordinary mechanical properties of spider dragline silk.</title>
        <authorList>
            <person name="Kono N."/>
            <person name="Nakamura H."/>
            <person name="Mori M."/>
            <person name="Yoshida Y."/>
            <person name="Ohtoshi R."/>
            <person name="Malay A.D."/>
            <person name="Moran D.A.P."/>
            <person name="Tomita M."/>
            <person name="Numata K."/>
            <person name="Arakawa K."/>
        </authorList>
    </citation>
    <scope>NUCLEOTIDE SEQUENCE</scope>
</reference>
<dbReference type="Gene3D" id="3.40.190.10">
    <property type="entry name" value="Periplasmic binding protein-like II"/>
    <property type="match status" value="1"/>
</dbReference>
<feature type="disulfide bond" evidence="17">
    <location>
        <begin position="487"/>
        <end position="496"/>
    </location>
</feature>
<keyword evidence="7 19" id="KW-0378">Hydrolase</keyword>
<evidence type="ECO:0000256" key="6">
    <source>
        <dbReference type="ARBA" id="ARBA00022692"/>
    </source>
</evidence>
<dbReference type="PROSITE" id="PS50240">
    <property type="entry name" value="TRYPSIN_DOM"/>
    <property type="match status" value="1"/>
</dbReference>
<dbReference type="SUPFAM" id="SSF57196">
    <property type="entry name" value="EGF/Laminin"/>
    <property type="match status" value="1"/>
</dbReference>
<evidence type="ECO:0000256" key="2">
    <source>
        <dbReference type="ARBA" id="ARBA00004613"/>
    </source>
</evidence>
<sequence>MVRIATISNESKIFRRNEEGGIKFFGFEGRFLEAILQGLNAQFELVEAEDRSWGQLLPDGNWTGMIGKIQKGQADIAVFMMTVTEPRLDVVDYSPTYTTEDMTFAIEKPGNLPKSLAFIRTFDNYIWTVILIVLITFPMVYKILLRCKDAYIKVLLMLVTALLKQPIAKSDNSLRSHLLISSWMIFATIFSFSYSAVFLSLLTFPSDIIGVRNFQELSEAVITNNYACFVPRGSSTIDLLLRSEKEYLRNLGQASVRNEWYINTVPHPLNTQMNKSSAMIGGRTWLGVAAGSEIWKHYYIAEDSLLSFQLAVAMKKNFCLKKKLNRVVASLNNAGLYEKISKDESFKLWNTVPEKRRIIITKGTALSLNDLMGAFIGLLTGFGLALFSFVCEIIYVPFKRKSPQSCEAILPPQPGKASCILSPGEIICTGSCIEGYRFIDGDDEKVYSCRYSEAIWIPYKAFPSCEPECLPPCENGGNCTSPNFCTCSNEYRGDTCQYSLELCGFSKNSLASSWHCNHTRSETICDISCHAPGTLEAEIDFQRYTCNVEGLWTPQLPHCVQVISICEDPGIIEFGNRLTYNSKFPLGSSVPYECIDGYVMRGNPILTCQSNGQWSSEKPQCDQIEIVSDRCPKPNAPKNSVVHVSFPDSHSLQTLFNSDLSLFQRLYVTLNASASMNDFSNMSEGLFLVGTRVQYKCKSRFYKLYGSEYQTCLPSRTWSGYQPACVPECGKSDSPKTPLIVNGDATQVGQWPWMVGLAIKGSKGMQLTCGGVLISETWVLTAAHCVTRQLSNVPMDPRRFTVFCGKHFRKFLKDDEYVQIKQVKQIKVHDEYDFTRYDSDIALIQLENAVELTTRVQPICLPTEITTRENIRDNQNGIVIGWGLTENATFSEMLRETVLPVVNHEKCEEAYREGLRTVTITQNMFCAGHDSGSSDICNGDSGGPFMFSVGPPHDKRWYVEGLVSWGSESGCAEVNRYSGFTKVGRFVPWINMFI</sequence>
<evidence type="ECO:0000256" key="20">
    <source>
        <dbReference type="SAM" id="Phobius"/>
    </source>
</evidence>
<feature type="disulfide bond" evidence="17">
    <location>
        <begin position="469"/>
        <end position="479"/>
    </location>
</feature>
<evidence type="ECO:0000256" key="10">
    <source>
        <dbReference type="ARBA" id="ARBA00023065"/>
    </source>
</evidence>
<accession>A0A8X6UKX4</accession>
<dbReference type="InterPro" id="IPR001254">
    <property type="entry name" value="Trypsin_dom"/>
</dbReference>
<dbReference type="PROSITE" id="PS00022">
    <property type="entry name" value="EGF_1"/>
    <property type="match status" value="1"/>
</dbReference>
<dbReference type="InterPro" id="IPR000742">
    <property type="entry name" value="EGF"/>
</dbReference>
<evidence type="ECO:0000256" key="3">
    <source>
        <dbReference type="ARBA" id="ARBA00022448"/>
    </source>
</evidence>
<keyword evidence="14" id="KW-0325">Glycoprotein</keyword>
<dbReference type="Pfam" id="PF10613">
    <property type="entry name" value="Lig_chan-Glu_bd"/>
    <property type="match status" value="1"/>
</dbReference>
<dbReference type="SMART" id="SM00020">
    <property type="entry name" value="Tryp_SPc"/>
    <property type="match status" value="1"/>
</dbReference>
<evidence type="ECO:0000256" key="7">
    <source>
        <dbReference type="ARBA" id="ARBA00022801"/>
    </source>
</evidence>
<dbReference type="Gene3D" id="2.10.70.10">
    <property type="entry name" value="Complement Module, domain 1"/>
    <property type="match status" value="2"/>
</dbReference>
<dbReference type="SMART" id="SM00032">
    <property type="entry name" value="CCP"/>
    <property type="match status" value="4"/>
</dbReference>
<dbReference type="Gene3D" id="2.10.25.10">
    <property type="entry name" value="Laminin"/>
    <property type="match status" value="1"/>
</dbReference>
<dbReference type="Gene3D" id="2.40.10.10">
    <property type="entry name" value="Trypsin-like serine proteases"/>
    <property type="match status" value="2"/>
</dbReference>
<evidence type="ECO:0000256" key="4">
    <source>
        <dbReference type="ARBA" id="ARBA00022525"/>
    </source>
</evidence>
<name>A0A8X6UKX4_NEPPI</name>
<evidence type="ECO:0000313" key="25">
    <source>
        <dbReference type="Proteomes" id="UP000887013"/>
    </source>
</evidence>
<evidence type="ECO:0000256" key="14">
    <source>
        <dbReference type="ARBA" id="ARBA00023180"/>
    </source>
</evidence>
<dbReference type="PROSITE" id="PS00135">
    <property type="entry name" value="TRYPSIN_SER"/>
    <property type="match status" value="1"/>
</dbReference>
<evidence type="ECO:0000256" key="13">
    <source>
        <dbReference type="ARBA" id="ARBA00023170"/>
    </source>
</evidence>
<feature type="domain" description="Sushi" evidence="23">
    <location>
        <begin position="564"/>
        <end position="623"/>
    </location>
</feature>
<keyword evidence="11 20" id="KW-0472">Membrane</keyword>
<feature type="transmembrane region" description="Helical" evidence="20">
    <location>
        <begin position="151"/>
        <end position="168"/>
    </location>
</feature>
<dbReference type="GO" id="GO:0016020">
    <property type="term" value="C:membrane"/>
    <property type="evidence" value="ECO:0007669"/>
    <property type="project" value="UniProtKB-SubCell"/>
</dbReference>
<dbReference type="PROSITE" id="PS50026">
    <property type="entry name" value="EGF_3"/>
    <property type="match status" value="1"/>
</dbReference>
<dbReference type="SMART" id="SM00918">
    <property type="entry name" value="Lig_chan-Glu_bd"/>
    <property type="match status" value="1"/>
</dbReference>
<evidence type="ECO:0000259" key="21">
    <source>
        <dbReference type="PROSITE" id="PS50026"/>
    </source>
</evidence>
<dbReference type="InterPro" id="IPR019594">
    <property type="entry name" value="Glu/Gly-bd"/>
</dbReference>
<evidence type="ECO:0000259" key="23">
    <source>
        <dbReference type="PROSITE" id="PS50923"/>
    </source>
</evidence>
<dbReference type="InterPro" id="IPR009003">
    <property type="entry name" value="Peptidase_S1_PA"/>
</dbReference>
<evidence type="ECO:0000256" key="17">
    <source>
        <dbReference type="PROSITE-ProRule" id="PRU00076"/>
    </source>
</evidence>
<feature type="domain" description="EGF-like" evidence="21">
    <location>
        <begin position="466"/>
        <end position="497"/>
    </location>
</feature>
<keyword evidence="5 19" id="KW-0645">Protease</keyword>
<dbReference type="GO" id="GO:0004252">
    <property type="term" value="F:serine-type endopeptidase activity"/>
    <property type="evidence" value="ECO:0007669"/>
    <property type="project" value="InterPro"/>
</dbReference>
<dbReference type="InterPro" id="IPR033116">
    <property type="entry name" value="TRYPSIN_SER"/>
</dbReference>
<comment type="caution">
    <text evidence="17">Lacks conserved residue(s) required for the propagation of feature annotation.</text>
</comment>
<keyword evidence="18" id="KW-0768">Sushi</keyword>
<dbReference type="OrthoDB" id="6420457at2759"/>
<feature type="transmembrane region" description="Helical" evidence="20">
    <location>
        <begin position="125"/>
        <end position="144"/>
    </location>
</feature>
<protein>
    <submittedName>
        <fullName evidence="24">Limulus clotting factor C</fullName>
    </submittedName>
</protein>
<dbReference type="PANTHER" id="PTHR24252:SF7">
    <property type="entry name" value="HYALIN"/>
    <property type="match status" value="1"/>
</dbReference>
<keyword evidence="13" id="KW-0675">Receptor</keyword>
<keyword evidence="3" id="KW-0813">Transport</keyword>
<dbReference type="Pfam" id="PF00084">
    <property type="entry name" value="Sushi"/>
    <property type="match status" value="2"/>
</dbReference>
<dbReference type="InterPro" id="IPR018114">
    <property type="entry name" value="TRYPSIN_HIS"/>
</dbReference>
<evidence type="ECO:0000256" key="16">
    <source>
        <dbReference type="ARBA" id="ARBA00023303"/>
    </source>
</evidence>
<comment type="caution">
    <text evidence="24">The sequence shown here is derived from an EMBL/GenBank/DDBJ whole genome shotgun (WGS) entry which is preliminary data.</text>
</comment>
<dbReference type="Proteomes" id="UP000887013">
    <property type="component" value="Unassembled WGS sequence"/>
</dbReference>
<dbReference type="InterPro" id="IPR035976">
    <property type="entry name" value="Sushi/SCR/CCP_sf"/>
</dbReference>
<comment type="subcellular location">
    <subcellularLocation>
        <location evidence="1">Membrane</location>
        <topology evidence="1">Multi-pass membrane protein</topology>
    </subcellularLocation>
    <subcellularLocation>
        <location evidence="2">Secreted</location>
    </subcellularLocation>
</comment>
<dbReference type="CDD" id="cd00033">
    <property type="entry name" value="CCP"/>
    <property type="match status" value="2"/>
</dbReference>
<keyword evidence="17" id="KW-0245">EGF-like domain</keyword>
<evidence type="ECO:0000256" key="1">
    <source>
        <dbReference type="ARBA" id="ARBA00004141"/>
    </source>
</evidence>
<keyword evidence="12 17" id="KW-1015">Disulfide bond</keyword>
<dbReference type="InterPro" id="IPR000436">
    <property type="entry name" value="Sushi_SCR_CCP_dom"/>
</dbReference>
<dbReference type="PANTHER" id="PTHR24252">
    <property type="entry name" value="ACROSIN-RELATED"/>
    <property type="match status" value="1"/>
</dbReference>
<evidence type="ECO:0000256" key="9">
    <source>
        <dbReference type="ARBA" id="ARBA00022989"/>
    </source>
</evidence>
<evidence type="ECO:0000259" key="22">
    <source>
        <dbReference type="PROSITE" id="PS50240"/>
    </source>
</evidence>
<evidence type="ECO:0000256" key="5">
    <source>
        <dbReference type="ARBA" id="ARBA00022670"/>
    </source>
</evidence>
<dbReference type="SUPFAM" id="SSF50494">
    <property type="entry name" value="Trypsin-like serine proteases"/>
    <property type="match status" value="1"/>
</dbReference>
<organism evidence="24 25">
    <name type="scientific">Nephila pilipes</name>
    <name type="common">Giant wood spider</name>
    <name type="synonym">Nephila maculata</name>
    <dbReference type="NCBI Taxonomy" id="299642"/>
    <lineage>
        <taxon>Eukaryota</taxon>
        <taxon>Metazoa</taxon>
        <taxon>Ecdysozoa</taxon>
        <taxon>Arthropoda</taxon>
        <taxon>Chelicerata</taxon>
        <taxon>Arachnida</taxon>
        <taxon>Araneae</taxon>
        <taxon>Araneomorphae</taxon>
        <taxon>Entelegynae</taxon>
        <taxon>Araneoidea</taxon>
        <taxon>Nephilidae</taxon>
        <taxon>Nephila</taxon>
    </lineage>
</organism>
<dbReference type="FunFam" id="2.40.10.10:FF:000015">
    <property type="entry name" value="Atrial natriuretic peptide-converting enzyme"/>
    <property type="match status" value="1"/>
</dbReference>
<gene>
    <name evidence="24" type="ORF">NPIL_435841</name>
</gene>
<dbReference type="EMBL" id="BMAW01031315">
    <property type="protein sequence ID" value="GFU20595.1"/>
    <property type="molecule type" value="Genomic_DNA"/>
</dbReference>
<feature type="domain" description="Peptidase S1" evidence="22">
    <location>
        <begin position="740"/>
        <end position="994"/>
    </location>
</feature>
<proteinExistence type="predicted"/>
<dbReference type="AlphaFoldDB" id="A0A8X6UKX4"/>
<keyword evidence="6 20" id="KW-0812">Transmembrane</keyword>
<dbReference type="GO" id="GO:0005576">
    <property type="term" value="C:extracellular region"/>
    <property type="evidence" value="ECO:0007669"/>
    <property type="project" value="UniProtKB-SubCell"/>
</dbReference>
<dbReference type="PROSITE" id="PS50923">
    <property type="entry name" value="SUSHI"/>
    <property type="match status" value="2"/>
</dbReference>
<evidence type="ECO:0000256" key="8">
    <source>
        <dbReference type="ARBA" id="ARBA00022825"/>
    </source>
</evidence>
<dbReference type="GO" id="GO:0006508">
    <property type="term" value="P:proteolysis"/>
    <property type="evidence" value="ECO:0007669"/>
    <property type="project" value="UniProtKB-KW"/>
</dbReference>
<dbReference type="CDD" id="cd00190">
    <property type="entry name" value="Tryp_SPc"/>
    <property type="match status" value="1"/>
</dbReference>
<evidence type="ECO:0000313" key="24">
    <source>
        <dbReference type="EMBL" id="GFU20595.1"/>
    </source>
</evidence>
<keyword evidence="15" id="KW-1071">Ligand-gated ion channel</keyword>
<feature type="disulfide bond" evidence="18">
    <location>
        <begin position="594"/>
        <end position="621"/>
    </location>
</feature>
<keyword evidence="25" id="KW-1185">Reference proteome</keyword>
<keyword evidence="16" id="KW-0407">Ion channel</keyword>
<dbReference type="PROSITE" id="PS00134">
    <property type="entry name" value="TRYPSIN_HIS"/>
    <property type="match status" value="1"/>
</dbReference>
<feature type="transmembrane region" description="Helical" evidence="20">
    <location>
        <begin position="180"/>
        <end position="204"/>
    </location>
</feature>
<keyword evidence="4" id="KW-0964">Secreted</keyword>
<feature type="transmembrane region" description="Helical" evidence="20">
    <location>
        <begin position="371"/>
        <end position="396"/>
    </location>
</feature>
<dbReference type="GO" id="GO:0015276">
    <property type="term" value="F:ligand-gated monoatomic ion channel activity"/>
    <property type="evidence" value="ECO:0007669"/>
    <property type="project" value="InterPro"/>
</dbReference>
<keyword evidence="8 19" id="KW-0720">Serine protease</keyword>
<feature type="domain" description="Sushi" evidence="23">
    <location>
        <begin position="629"/>
        <end position="727"/>
    </location>
</feature>
<evidence type="ECO:0000256" key="18">
    <source>
        <dbReference type="PROSITE-ProRule" id="PRU00302"/>
    </source>
</evidence>
<dbReference type="PRINTS" id="PR00722">
    <property type="entry name" value="CHYMOTRYPSIN"/>
</dbReference>
<evidence type="ECO:0000256" key="19">
    <source>
        <dbReference type="RuleBase" id="RU363034"/>
    </source>
</evidence>
<dbReference type="InterPro" id="IPR043504">
    <property type="entry name" value="Peptidase_S1_PA_chymotrypsin"/>
</dbReference>
<keyword evidence="9 20" id="KW-1133">Transmembrane helix</keyword>